<reference evidence="1" key="2">
    <citation type="submission" date="2020-05" db="UniProtKB">
        <authorList>
            <consortium name="EnsemblMetazoa"/>
        </authorList>
    </citation>
    <scope>IDENTIFICATION</scope>
    <source>
        <strain evidence="1">MINIMUS1</strain>
    </source>
</reference>
<reference evidence="2" key="1">
    <citation type="submission" date="2013-03" db="EMBL/GenBank/DDBJ databases">
        <title>The Genome Sequence of Anopheles minimus MINIMUS1.</title>
        <authorList>
            <consortium name="The Broad Institute Genomics Platform"/>
            <person name="Neafsey D.E."/>
            <person name="Walton C."/>
            <person name="Walker B."/>
            <person name="Young S.K."/>
            <person name="Zeng Q."/>
            <person name="Gargeya S."/>
            <person name="Fitzgerald M."/>
            <person name="Haas B."/>
            <person name="Abouelleil A."/>
            <person name="Allen A.W."/>
            <person name="Alvarado L."/>
            <person name="Arachchi H.M."/>
            <person name="Berlin A.M."/>
            <person name="Chapman S.B."/>
            <person name="Gainer-Dewar J."/>
            <person name="Goldberg J."/>
            <person name="Griggs A."/>
            <person name="Gujja S."/>
            <person name="Hansen M."/>
            <person name="Howarth C."/>
            <person name="Imamovic A."/>
            <person name="Ireland A."/>
            <person name="Larimer J."/>
            <person name="McCowan C."/>
            <person name="Murphy C."/>
            <person name="Pearson M."/>
            <person name="Poon T.W."/>
            <person name="Priest M."/>
            <person name="Roberts A."/>
            <person name="Saif S."/>
            <person name="Shea T."/>
            <person name="Sisk P."/>
            <person name="Sykes S."/>
            <person name="Wortman J."/>
            <person name="Nusbaum C."/>
            <person name="Birren B."/>
        </authorList>
    </citation>
    <scope>NUCLEOTIDE SEQUENCE [LARGE SCALE GENOMIC DNA]</scope>
    <source>
        <strain evidence="2">MINIMUS1</strain>
    </source>
</reference>
<evidence type="ECO:0000313" key="2">
    <source>
        <dbReference type="Proteomes" id="UP000075920"/>
    </source>
</evidence>
<evidence type="ECO:0000313" key="1">
    <source>
        <dbReference type="EnsemblMetazoa" id="AMIN014837-PA"/>
    </source>
</evidence>
<sequence>MGALPFSAVRAKFTKAICDVNPELLKTA</sequence>
<name>A0A182WQB1_9DIPT</name>
<dbReference type="VEuPathDB" id="VectorBase:AMIN014837"/>
<dbReference type="EnsemblMetazoa" id="AMIN014837-RA">
    <property type="protein sequence ID" value="AMIN014837-PA"/>
    <property type="gene ID" value="AMIN014837"/>
</dbReference>
<organism evidence="1 2">
    <name type="scientific">Anopheles minimus</name>
    <dbReference type="NCBI Taxonomy" id="112268"/>
    <lineage>
        <taxon>Eukaryota</taxon>
        <taxon>Metazoa</taxon>
        <taxon>Ecdysozoa</taxon>
        <taxon>Arthropoda</taxon>
        <taxon>Hexapoda</taxon>
        <taxon>Insecta</taxon>
        <taxon>Pterygota</taxon>
        <taxon>Neoptera</taxon>
        <taxon>Endopterygota</taxon>
        <taxon>Diptera</taxon>
        <taxon>Nematocera</taxon>
        <taxon>Culicoidea</taxon>
        <taxon>Culicidae</taxon>
        <taxon>Anophelinae</taxon>
        <taxon>Anopheles</taxon>
    </lineage>
</organism>
<dbReference type="AlphaFoldDB" id="A0A182WQB1"/>
<dbReference type="Proteomes" id="UP000075920">
    <property type="component" value="Unassembled WGS sequence"/>
</dbReference>
<keyword evidence="2" id="KW-1185">Reference proteome</keyword>
<accession>A0A182WQB1</accession>
<protein>
    <submittedName>
        <fullName evidence="1">Uncharacterized protein</fullName>
    </submittedName>
</protein>
<proteinExistence type="predicted"/>